<feature type="domain" description="OB-fold nucleic acid binding" evidence="9">
    <location>
        <begin position="16"/>
        <end position="110"/>
    </location>
</feature>
<comment type="subunit">
    <text evidence="5">Heterooligomer composed of large and small subunits.</text>
</comment>
<keyword evidence="4 5" id="KW-0269">Exonuclease</keyword>
<dbReference type="Proteomes" id="UP001597373">
    <property type="component" value="Unassembled WGS sequence"/>
</dbReference>
<sequence>MDELQPTDSRSNAVEFSVSELSLALKRTVEDAFGYVRVRGEISGYRGPHSSGHCYFALKDERARLEAVIWKGTFARLKFQPQEGLEVVATGRLTTFPGSSKYQIVIEQLEPAGAGALMALLEERKRRLAAEGLFAESRKKPLPFLPRVIGVVTSPTGAVIRDIIHRITDRFPLHVLVWPVRVQGETTAQEVANAVAGFNALGDDPSLPRPDVIIVARGGGSLEDLWGFNDEAVVRAVAASEIPVISAVGHETDWTLIDLAADRRAPTPTGAAEMATPVKADLEAILARLSARFKSAISRDLDRRRQTLRSTARAMPSPDQLFALPRRHFDECAARHVRALDMLVQKKRLRLNGVRLSPATLALRLTEARRSLSQCGTRLPVVFQNQLHQRRIRLDRDAARVTARGLLDRIRSADERLGNLSRRMDRAAEQRLRSFHTVLDQHERLMKSVSYQAILDRGFALVRDASEAPIKRAADISSGQVLNIQFADGPATAIAGTRPAAPKPTPGRKPSPSKDDGGQGRLF</sequence>
<comment type="function">
    <text evidence="5">Bidirectionally degrades single-stranded DNA into large acid-insoluble oligonucleotides, which are then degraded further into small acid-soluble oligonucleotides.</text>
</comment>
<dbReference type="InterPro" id="IPR020579">
    <property type="entry name" value="Exonuc_VII_lsu_C"/>
</dbReference>
<protein>
    <recommendedName>
        <fullName evidence="5">Exodeoxyribonuclease 7 large subunit</fullName>
        <ecNumber evidence="5">3.1.11.6</ecNumber>
    </recommendedName>
    <alternativeName>
        <fullName evidence="5">Exodeoxyribonuclease VII large subunit</fullName>
        <shortName evidence="5">Exonuclease VII large subunit</shortName>
    </alternativeName>
</protein>
<dbReference type="GO" id="GO:0008855">
    <property type="term" value="F:exodeoxyribonuclease VII activity"/>
    <property type="evidence" value="ECO:0007669"/>
    <property type="project" value="UniProtKB-EC"/>
</dbReference>
<evidence type="ECO:0000256" key="7">
    <source>
        <dbReference type="SAM" id="MobiDB-lite"/>
    </source>
</evidence>
<reference evidence="11" key="1">
    <citation type="journal article" date="2019" name="Int. J. Syst. Evol. Microbiol.">
        <title>The Global Catalogue of Microorganisms (GCM) 10K type strain sequencing project: providing services to taxonomists for standard genome sequencing and annotation.</title>
        <authorList>
            <consortium name="The Broad Institute Genomics Platform"/>
            <consortium name="The Broad Institute Genome Sequencing Center for Infectious Disease"/>
            <person name="Wu L."/>
            <person name="Ma J."/>
        </authorList>
    </citation>
    <scope>NUCLEOTIDE SEQUENCE [LARGE SCALE GENOMIC DNA]</scope>
    <source>
        <strain evidence="11">KCTC 23707</strain>
    </source>
</reference>
<dbReference type="Pfam" id="PF02601">
    <property type="entry name" value="Exonuc_VII_L"/>
    <property type="match status" value="1"/>
</dbReference>
<dbReference type="HAMAP" id="MF_00378">
    <property type="entry name" value="Exonuc_7_L"/>
    <property type="match status" value="1"/>
</dbReference>
<comment type="catalytic activity">
    <reaction evidence="5 6">
        <text>Exonucleolytic cleavage in either 5'- to 3'- or 3'- to 5'-direction to yield nucleoside 5'-phosphates.</text>
        <dbReference type="EC" id="3.1.11.6"/>
    </reaction>
</comment>
<dbReference type="Pfam" id="PF13742">
    <property type="entry name" value="tRNA_anti_2"/>
    <property type="match status" value="1"/>
</dbReference>
<evidence type="ECO:0000259" key="9">
    <source>
        <dbReference type="Pfam" id="PF13742"/>
    </source>
</evidence>
<evidence type="ECO:0000256" key="2">
    <source>
        <dbReference type="ARBA" id="ARBA00022722"/>
    </source>
</evidence>
<keyword evidence="2 5" id="KW-0540">Nuclease</keyword>
<accession>A0ABW5DJJ3</accession>
<evidence type="ECO:0000256" key="5">
    <source>
        <dbReference type="HAMAP-Rule" id="MF_00378"/>
    </source>
</evidence>
<dbReference type="CDD" id="cd04489">
    <property type="entry name" value="ExoVII_LU_OBF"/>
    <property type="match status" value="1"/>
</dbReference>
<keyword evidence="3 5" id="KW-0378">Hydrolase</keyword>
<evidence type="ECO:0000256" key="3">
    <source>
        <dbReference type="ARBA" id="ARBA00022801"/>
    </source>
</evidence>
<dbReference type="EC" id="3.1.11.6" evidence="5"/>
<feature type="region of interest" description="Disordered" evidence="7">
    <location>
        <begin position="493"/>
        <end position="523"/>
    </location>
</feature>
<keyword evidence="11" id="KW-1185">Reference proteome</keyword>
<comment type="similarity">
    <text evidence="5 6">Belongs to the XseA family.</text>
</comment>
<comment type="subcellular location">
    <subcellularLocation>
        <location evidence="5 6">Cytoplasm</location>
    </subcellularLocation>
</comment>
<evidence type="ECO:0000256" key="1">
    <source>
        <dbReference type="ARBA" id="ARBA00022490"/>
    </source>
</evidence>
<comment type="caution">
    <text evidence="10">The sequence shown here is derived from an EMBL/GenBank/DDBJ whole genome shotgun (WGS) entry which is preliminary data.</text>
</comment>
<evidence type="ECO:0000256" key="6">
    <source>
        <dbReference type="RuleBase" id="RU004355"/>
    </source>
</evidence>
<keyword evidence="1 5" id="KW-0963">Cytoplasm</keyword>
<evidence type="ECO:0000313" key="10">
    <source>
        <dbReference type="EMBL" id="MFD2260681.1"/>
    </source>
</evidence>
<dbReference type="PANTHER" id="PTHR30008">
    <property type="entry name" value="EXODEOXYRIBONUCLEASE 7 LARGE SUBUNIT"/>
    <property type="match status" value="1"/>
</dbReference>
<evidence type="ECO:0000259" key="8">
    <source>
        <dbReference type="Pfam" id="PF02601"/>
    </source>
</evidence>
<dbReference type="InterPro" id="IPR003753">
    <property type="entry name" value="Exonuc_VII_L"/>
</dbReference>
<feature type="compositionally biased region" description="Basic and acidic residues" evidence="7">
    <location>
        <begin position="512"/>
        <end position="523"/>
    </location>
</feature>
<dbReference type="RefSeq" id="WP_345099883.1">
    <property type="nucleotide sequence ID" value="NZ_BAABGS010000072.1"/>
</dbReference>
<dbReference type="PANTHER" id="PTHR30008:SF0">
    <property type="entry name" value="EXODEOXYRIBONUCLEASE 7 LARGE SUBUNIT"/>
    <property type="match status" value="1"/>
</dbReference>
<dbReference type="NCBIfam" id="TIGR00237">
    <property type="entry name" value="xseA"/>
    <property type="match status" value="1"/>
</dbReference>
<name>A0ABW5DJJ3_9HYPH</name>
<proteinExistence type="inferred from homology"/>
<evidence type="ECO:0000256" key="4">
    <source>
        <dbReference type="ARBA" id="ARBA00022839"/>
    </source>
</evidence>
<organism evidence="10 11">
    <name type="scientific">Chelativorans composti</name>
    <dbReference type="NCBI Taxonomy" id="768533"/>
    <lineage>
        <taxon>Bacteria</taxon>
        <taxon>Pseudomonadati</taxon>
        <taxon>Pseudomonadota</taxon>
        <taxon>Alphaproteobacteria</taxon>
        <taxon>Hyphomicrobiales</taxon>
        <taxon>Phyllobacteriaceae</taxon>
        <taxon>Chelativorans</taxon>
    </lineage>
</organism>
<dbReference type="InterPro" id="IPR025824">
    <property type="entry name" value="OB-fold_nuc-bd_dom"/>
</dbReference>
<evidence type="ECO:0000313" key="11">
    <source>
        <dbReference type="Proteomes" id="UP001597373"/>
    </source>
</evidence>
<gene>
    <name evidence="5 10" type="primary">xseA</name>
    <name evidence="10" type="ORF">ACFSMZ_13040</name>
</gene>
<dbReference type="EMBL" id="JBHUIR010000051">
    <property type="protein sequence ID" value="MFD2260681.1"/>
    <property type="molecule type" value="Genomic_DNA"/>
</dbReference>
<feature type="domain" description="Exonuclease VII large subunit C-terminal" evidence="8">
    <location>
        <begin position="133"/>
        <end position="401"/>
    </location>
</feature>